<dbReference type="PRINTS" id="PR00359">
    <property type="entry name" value="BP450"/>
</dbReference>
<dbReference type="EMBL" id="JAAGWK010000027">
    <property type="protein sequence ID" value="NEL55942.1"/>
    <property type="molecule type" value="Genomic_DNA"/>
</dbReference>
<evidence type="ECO:0000256" key="5">
    <source>
        <dbReference type="ARBA" id="ARBA00023002"/>
    </source>
</evidence>
<dbReference type="GO" id="GO:0005506">
    <property type="term" value="F:iron ion binding"/>
    <property type="evidence" value="ECO:0007669"/>
    <property type="project" value="InterPro"/>
</dbReference>
<dbReference type="SUPFAM" id="SSF48264">
    <property type="entry name" value="Cytochrome P450"/>
    <property type="match status" value="1"/>
</dbReference>
<dbReference type="InterPro" id="IPR001128">
    <property type="entry name" value="Cyt_P450"/>
</dbReference>
<evidence type="ECO:0000256" key="1">
    <source>
        <dbReference type="ARBA" id="ARBA00001971"/>
    </source>
</evidence>
<evidence type="ECO:0000256" key="3">
    <source>
        <dbReference type="ARBA" id="ARBA00022617"/>
    </source>
</evidence>
<organism evidence="9 10">
    <name type="scientific">Goekera deserti</name>
    <dbReference type="NCBI Taxonomy" id="2497753"/>
    <lineage>
        <taxon>Bacteria</taxon>
        <taxon>Bacillati</taxon>
        <taxon>Actinomycetota</taxon>
        <taxon>Actinomycetes</taxon>
        <taxon>Geodermatophilales</taxon>
        <taxon>Geodermatophilaceae</taxon>
        <taxon>Goekera</taxon>
    </lineage>
</organism>
<keyword evidence="10" id="KW-1185">Reference proteome</keyword>
<dbReference type="Gene3D" id="1.10.630.10">
    <property type="entry name" value="Cytochrome P450"/>
    <property type="match status" value="1"/>
</dbReference>
<evidence type="ECO:0000256" key="2">
    <source>
        <dbReference type="ARBA" id="ARBA00010617"/>
    </source>
</evidence>
<keyword evidence="3 8" id="KW-0349">Heme</keyword>
<accession>A0A7K3WHV0</accession>
<comment type="caution">
    <text evidence="9">The sequence shown here is derived from an EMBL/GenBank/DDBJ whole genome shotgun (WGS) entry which is preliminary data.</text>
</comment>
<dbReference type="Proteomes" id="UP000470470">
    <property type="component" value="Unassembled WGS sequence"/>
</dbReference>
<dbReference type="PROSITE" id="PS00086">
    <property type="entry name" value="CYTOCHROME_P450"/>
    <property type="match status" value="1"/>
</dbReference>
<evidence type="ECO:0000313" key="9">
    <source>
        <dbReference type="EMBL" id="NEL55942.1"/>
    </source>
</evidence>
<dbReference type="PANTHER" id="PTHR46696:SF5">
    <property type="entry name" value="CYTOCHROME P450 BJ-1"/>
    <property type="match status" value="1"/>
</dbReference>
<comment type="similarity">
    <text evidence="2 8">Belongs to the cytochrome P450 family.</text>
</comment>
<keyword evidence="5 8" id="KW-0560">Oxidoreductase</keyword>
<proteinExistence type="inferred from homology"/>
<keyword evidence="4 8" id="KW-0479">Metal-binding</keyword>
<dbReference type="FunFam" id="1.10.630.10:FF:000018">
    <property type="entry name" value="Cytochrome P450 monooxygenase"/>
    <property type="match status" value="1"/>
</dbReference>
<keyword evidence="6 8" id="KW-0408">Iron</keyword>
<dbReference type="PANTHER" id="PTHR46696">
    <property type="entry name" value="P450, PUTATIVE (EUROFUNG)-RELATED"/>
    <property type="match status" value="1"/>
</dbReference>
<keyword evidence="7 8" id="KW-0503">Monooxygenase</keyword>
<dbReference type="InterPro" id="IPR002397">
    <property type="entry name" value="Cyt_P450_B"/>
</dbReference>
<protein>
    <submittedName>
        <fullName evidence="9">Cytochrome P450</fullName>
    </submittedName>
</protein>
<sequence>MRARTRAWLAGLVVRRIQTKGIDLTQLSFIPEPTKVPLQRDGVDPLPRLAELRATDPVHRLDLPFDFAVYLITGQDETRAVLAERTRFSNDIRHLFPGTGPANAGDIGGLGFADAPVHTRLRKILTPEFTMRRLARLEPAIEATVAARLDALAAAGPPADLARELSFPVPFQTICELLGLDLSDRDEFARLGSARFDATGGAAAAFGAVSVQRAFLMDAVARQRVEPGPGLIGQIIREEGDAISDRDLAGLVDGVFTGGYETTAGMISLSTMVLLRDPAYAAVVRDGTRAEVDRAVEELLRYLSVVQVAFPRFAREDMDLLGTPLRAGDVVIASLSGANRDPYSAGADPDAFDPARVPTSGHLAFGHGVHRCIGAELARMELRIVLPALLRRFPDLAVAVPQQELAFRQLSFVYGVDELPVTF</sequence>
<gene>
    <name evidence="9" type="ORF">G1H19_18350</name>
</gene>
<dbReference type="GO" id="GO:0016705">
    <property type="term" value="F:oxidoreductase activity, acting on paired donors, with incorporation or reduction of molecular oxygen"/>
    <property type="evidence" value="ECO:0007669"/>
    <property type="project" value="InterPro"/>
</dbReference>
<dbReference type="InterPro" id="IPR036396">
    <property type="entry name" value="Cyt_P450_sf"/>
</dbReference>
<dbReference type="AlphaFoldDB" id="A0A7K3WHV0"/>
<evidence type="ECO:0000256" key="4">
    <source>
        <dbReference type="ARBA" id="ARBA00022723"/>
    </source>
</evidence>
<name>A0A7K3WHV0_9ACTN</name>
<evidence type="ECO:0000256" key="6">
    <source>
        <dbReference type="ARBA" id="ARBA00023004"/>
    </source>
</evidence>
<dbReference type="Pfam" id="PF00067">
    <property type="entry name" value="p450"/>
    <property type="match status" value="1"/>
</dbReference>
<dbReference type="GO" id="GO:0020037">
    <property type="term" value="F:heme binding"/>
    <property type="evidence" value="ECO:0007669"/>
    <property type="project" value="InterPro"/>
</dbReference>
<evidence type="ECO:0000256" key="7">
    <source>
        <dbReference type="ARBA" id="ARBA00023033"/>
    </source>
</evidence>
<dbReference type="GO" id="GO:0004497">
    <property type="term" value="F:monooxygenase activity"/>
    <property type="evidence" value="ECO:0007669"/>
    <property type="project" value="UniProtKB-KW"/>
</dbReference>
<comment type="cofactor">
    <cofactor evidence="1">
        <name>heme</name>
        <dbReference type="ChEBI" id="CHEBI:30413"/>
    </cofactor>
</comment>
<dbReference type="InterPro" id="IPR017972">
    <property type="entry name" value="Cyt_P450_CS"/>
</dbReference>
<evidence type="ECO:0000313" key="10">
    <source>
        <dbReference type="Proteomes" id="UP000470470"/>
    </source>
</evidence>
<evidence type="ECO:0000256" key="8">
    <source>
        <dbReference type="RuleBase" id="RU000461"/>
    </source>
</evidence>
<dbReference type="PRINTS" id="PR00385">
    <property type="entry name" value="P450"/>
</dbReference>
<reference evidence="9 10" key="1">
    <citation type="submission" date="2020-02" db="EMBL/GenBank/DDBJ databases">
        <title>The whole genome sequence of CPCC 205119.</title>
        <authorList>
            <person name="Jiang Z."/>
        </authorList>
    </citation>
    <scope>NUCLEOTIDE SEQUENCE [LARGE SCALE GENOMIC DNA]</scope>
    <source>
        <strain evidence="9 10">CPCC 205119</strain>
    </source>
</reference>